<accession>A0A9N8WJ98</accession>
<keyword evidence="1" id="KW-0479">Metal-binding</keyword>
<keyword evidence="2 4" id="KW-0863">Zinc-finger</keyword>
<dbReference type="InterPro" id="IPR013083">
    <property type="entry name" value="Znf_RING/FYVE/PHD"/>
</dbReference>
<feature type="domain" description="PHD-type" evidence="6">
    <location>
        <begin position="138"/>
        <end position="196"/>
    </location>
</feature>
<dbReference type="GO" id="GO:0008270">
    <property type="term" value="F:zinc ion binding"/>
    <property type="evidence" value="ECO:0007669"/>
    <property type="project" value="UniProtKB-KW"/>
</dbReference>
<feature type="compositionally biased region" description="Polar residues" evidence="5">
    <location>
        <begin position="391"/>
        <end position="400"/>
    </location>
</feature>
<feature type="compositionally biased region" description="Polar residues" evidence="5">
    <location>
        <begin position="409"/>
        <end position="431"/>
    </location>
</feature>
<dbReference type="AlphaFoldDB" id="A0A9N8WJ98"/>
<protein>
    <submittedName>
        <fullName evidence="7">4159_t:CDS:1</fullName>
    </submittedName>
</protein>
<dbReference type="Gene3D" id="3.30.40.10">
    <property type="entry name" value="Zinc/RING finger domain, C3HC4 (zinc finger)"/>
    <property type="match status" value="1"/>
</dbReference>
<feature type="region of interest" description="Disordered" evidence="5">
    <location>
        <begin position="390"/>
        <end position="481"/>
    </location>
</feature>
<dbReference type="SMART" id="SM00249">
    <property type="entry name" value="PHD"/>
    <property type="match status" value="1"/>
</dbReference>
<dbReference type="Proteomes" id="UP000789375">
    <property type="component" value="Unassembled WGS sequence"/>
</dbReference>
<organism evidence="7 8">
    <name type="scientific">Funneliformis mosseae</name>
    <name type="common">Endomycorrhizal fungus</name>
    <name type="synonym">Glomus mosseae</name>
    <dbReference type="NCBI Taxonomy" id="27381"/>
    <lineage>
        <taxon>Eukaryota</taxon>
        <taxon>Fungi</taxon>
        <taxon>Fungi incertae sedis</taxon>
        <taxon>Mucoromycota</taxon>
        <taxon>Glomeromycotina</taxon>
        <taxon>Glomeromycetes</taxon>
        <taxon>Glomerales</taxon>
        <taxon>Glomeraceae</taxon>
        <taxon>Funneliformis</taxon>
    </lineage>
</organism>
<evidence type="ECO:0000256" key="4">
    <source>
        <dbReference type="PROSITE-ProRule" id="PRU00146"/>
    </source>
</evidence>
<dbReference type="PROSITE" id="PS50016">
    <property type="entry name" value="ZF_PHD_2"/>
    <property type="match status" value="1"/>
</dbReference>
<evidence type="ECO:0000256" key="5">
    <source>
        <dbReference type="SAM" id="MobiDB-lite"/>
    </source>
</evidence>
<evidence type="ECO:0000256" key="3">
    <source>
        <dbReference type="ARBA" id="ARBA00022833"/>
    </source>
</evidence>
<dbReference type="InterPro" id="IPR011011">
    <property type="entry name" value="Znf_FYVE_PHD"/>
</dbReference>
<evidence type="ECO:0000313" key="7">
    <source>
        <dbReference type="EMBL" id="CAG8491445.1"/>
    </source>
</evidence>
<evidence type="ECO:0000259" key="6">
    <source>
        <dbReference type="PROSITE" id="PS50016"/>
    </source>
</evidence>
<evidence type="ECO:0000256" key="2">
    <source>
        <dbReference type="ARBA" id="ARBA00022771"/>
    </source>
</evidence>
<reference evidence="7" key="1">
    <citation type="submission" date="2021-06" db="EMBL/GenBank/DDBJ databases">
        <authorList>
            <person name="Kallberg Y."/>
            <person name="Tangrot J."/>
            <person name="Rosling A."/>
        </authorList>
    </citation>
    <scope>NUCLEOTIDE SEQUENCE</scope>
    <source>
        <strain evidence="7">87-6 pot B 2015</strain>
    </source>
</reference>
<gene>
    <name evidence="7" type="ORF">FMOSSE_LOCUS3557</name>
</gene>
<dbReference type="InterPro" id="IPR019787">
    <property type="entry name" value="Znf_PHD-finger"/>
</dbReference>
<feature type="compositionally biased region" description="Acidic residues" evidence="5">
    <location>
        <begin position="53"/>
        <end position="62"/>
    </location>
</feature>
<feature type="region of interest" description="Disordered" evidence="5">
    <location>
        <begin position="1"/>
        <end position="65"/>
    </location>
</feature>
<evidence type="ECO:0000313" key="8">
    <source>
        <dbReference type="Proteomes" id="UP000789375"/>
    </source>
</evidence>
<keyword evidence="3" id="KW-0862">Zinc</keyword>
<name>A0A9N8WJ98_FUNMO</name>
<sequence>MEFESHDFKGKRRRVSYNTLDEHSKLDPQDKSYWSPSPPSSSDESMDFNIDSNDSETDSDSESEMKFQTNNNEIILSENEVESCSSSTITDDSYSTVTGENNSRVFEDWQTWVPELSSSEDDNPSSNTIKRQRVGNNFNTCFICGGPDLYYNFICICVGCNVGYHQTCHEPQISDSIANKRSGNGEKWFCANCQKKANKEPLILHRNGSSNNALDRDEGIKKKNVDDSSKSRRQDSYQEKSNKCLLTVKKDPRGSSDKNHFSSRSQAITDQIHKSKIHKKRRGILPVIIQPFERRHTTASELRRLFDNCPLSIVNFDEIFIPEEWGNFVEIPTTSVEYIMPSASSISSGTSAISFKQSKYVGNSKSLDYDLPGKISTLVGKNMVSIRKHASLSSNKNSVTPALKRVHSPSKNTPSPTNKRPVPSSNDNGSHTKCIVPSFNESDSSSRNAMVSMESYSMSGKNNGRGDFTSDDEYSPSKKVVTPSKPVGFVENVDADFNIMSLLPPNLIPCLNFGELAFREGTIDRKKTIKRGRVFPVIK</sequence>
<dbReference type="Pfam" id="PF00628">
    <property type="entry name" value="PHD"/>
    <property type="match status" value="1"/>
</dbReference>
<feature type="compositionally biased region" description="Basic and acidic residues" evidence="5">
    <location>
        <begin position="20"/>
        <end position="30"/>
    </location>
</feature>
<dbReference type="SUPFAM" id="SSF57903">
    <property type="entry name" value="FYVE/PHD zinc finger"/>
    <property type="match status" value="1"/>
</dbReference>
<comment type="caution">
    <text evidence="7">The sequence shown here is derived from an EMBL/GenBank/DDBJ whole genome shotgun (WGS) entry which is preliminary data.</text>
</comment>
<dbReference type="InterPro" id="IPR001965">
    <property type="entry name" value="Znf_PHD"/>
</dbReference>
<feature type="compositionally biased region" description="Basic and acidic residues" evidence="5">
    <location>
        <begin position="214"/>
        <end position="260"/>
    </location>
</feature>
<keyword evidence="8" id="KW-1185">Reference proteome</keyword>
<proteinExistence type="predicted"/>
<evidence type="ECO:0000256" key="1">
    <source>
        <dbReference type="ARBA" id="ARBA00022723"/>
    </source>
</evidence>
<dbReference type="EMBL" id="CAJVPP010000538">
    <property type="protein sequence ID" value="CAG8491445.1"/>
    <property type="molecule type" value="Genomic_DNA"/>
</dbReference>
<feature type="region of interest" description="Disordered" evidence="5">
    <location>
        <begin position="201"/>
        <end position="275"/>
    </location>
</feature>
<feature type="compositionally biased region" description="Polar residues" evidence="5">
    <location>
        <begin position="439"/>
        <end position="462"/>
    </location>
</feature>